<evidence type="ECO:0000313" key="2">
    <source>
        <dbReference type="Ensembl" id="ENSPTEP00000024015.1"/>
    </source>
</evidence>
<feature type="chain" id="PRO_5034692535" evidence="1">
    <location>
        <begin position="24"/>
        <end position="70"/>
    </location>
</feature>
<reference evidence="2" key="1">
    <citation type="submission" date="2025-08" db="UniProtKB">
        <authorList>
            <consortium name="Ensembl"/>
        </authorList>
    </citation>
    <scope>IDENTIFICATION</scope>
</reference>
<keyword evidence="3" id="KW-1185">Reference proteome</keyword>
<dbReference type="Proteomes" id="UP000694416">
    <property type="component" value="Unplaced"/>
</dbReference>
<dbReference type="AlphaFoldDB" id="A0A8C9HN10"/>
<evidence type="ECO:0000313" key="3">
    <source>
        <dbReference type="Proteomes" id="UP000694416"/>
    </source>
</evidence>
<name>A0A8C9HN10_9PRIM</name>
<feature type="signal peptide" evidence="1">
    <location>
        <begin position="1"/>
        <end position="23"/>
    </location>
</feature>
<protein>
    <submittedName>
        <fullName evidence="2">Uncharacterized protein</fullName>
    </submittedName>
</protein>
<evidence type="ECO:0000256" key="1">
    <source>
        <dbReference type="SAM" id="SignalP"/>
    </source>
</evidence>
<reference evidence="2" key="2">
    <citation type="submission" date="2025-09" db="UniProtKB">
        <authorList>
            <consortium name="Ensembl"/>
        </authorList>
    </citation>
    <scope>IDENTIFICATION</scope>
</reference>
<sequence length="70" mass="7943">MDRFIWVFCPCLILLFLWNGSYAKGKLLPGPIPLLIVENILPLRSMNTSKSISMASMTIFFSKILCFSTI</sequence>
<proteinExistence type="predicted"/>
<keyword evidence="1" id="KW-0732">Signal</keyword>
<dbReference type="Ensembl" id="ENSPTET00000034237.1">
    <property type="protein sequence ID" value="ENSPTEP00000024015.1"/>
    <property type="gene ID" value="ENSPTEG00000024610.1"/>
</dbReference>
<accession>A0A8C9HN10</accession>
<organism evidence="2 3">
    <name type="scientific">Piliocolobus tephrosceles</name>
    <name type="common">Ugandan red Colobus</name>
    <dbReference type="NCBI Taxonomy" id="591936"/>
    <lineage>
        <taxon>Eukaryota</taxon>
        <taxon>Metazoa</taxon>
        <taxon>Chordata</taxon>
        <taxon>Craniata</taxon>
        <taxon>Vertebrata</taxon>
        <taxon>Euteleostomi</taxon>
        <taxon>Mammalia</taxon>
        <taxon>Eutheria</taxon>
        <taxon>Euarchontoglires</taxon>
        <taxon>Primates</taxon>
        <taxon>Haplorrhini</taxon>
        <taxon>Catarrhini</taxon>
        <taxon>Cercopithecidae</taxon>
        <taxon>Colobinae</taxon>
        <taxon>Piliocolobus</taxon>
    </lineage>
</organism>